<feature type="region of interest" description="Disordered" evidence="1">
    <location>
        <begin position="219"/>
        <end position="242"/>
    </location>
</feature>
<evidence type="ECO:0000313" key="3">
    <source>
        <dbReference type="Proteomes" id="UP000000759"/>
    </source>
</evidence>
<dbReference type="PaxDb" id="2850-Phatr44440"/>
<feature type="region of interest" description="Disordered" evidence="1">
    <location>
        <begin position="299"/>
        <end position="353"/>
    </location>
</feature>
<proteinExistence type="predicted"/>
<reference evidence="2 3" key="1">
    <citation type="journal article" date="2008" name="Nature">
        <title>The Phaeodactylum genome reveals the evolutionary history of diatom genomes.</title>
        <authorList>
            <person name="Bowler C."/>
            <person name="Allen A.E."/>
            <person name="Badger J.H."/>
            <person name="Grimwood J."/>
            <person name="Jabbari K."/>
            <person name="Kuo A."/>
            <person name="Maheswari U."/>
            <person name="Martens C."/>
            <person name="Maumus F."/>
            <person name="Otillar R.P."/>
            <person name="Rayko E."/>
            <person name="Salamov A."/>
            <person name="Vandepoele K."/>
            <person name="Beszteri B."/>
            <person name="Gruber A."/>
            <person name="Heijde M."/>
            <person name="Katinka M."/>
            <person name="Mock T."/>
            <person name="Valentin K."/>
            <person name="Verret F."/>
            <person name="Berges J.A."/>
            <person name="Brownlee C."/>
            <person name="Cadoret J.P."/>
            <person name="Chiovitti A."/>
            <person name="Choi C.J."/>
            <person name="Coesel S."/>
            <person name="De Martino A."/>
            <person name="Detter J.C."/>
            <person name="Durkin C."/>
            <person name="Falciatore A."/>
            <person name="Fournet J."/>
            <person name="Haruta M."/>
            <person name="Huysman M.J."/>
            <person name="Jenkins B.D."/>
            <person name="Jiroutova K."/>
            <person name="Jorgensen R.E."/>
            <person name="Joubert Y."/>
            <person name="Kaplan A."/>
            <person name="Kroger N."/>
            <person name="Kroth P.G."/>
            <person name="La Roche J."/>
            <person name="Lindquist E."/>
            <person name="Lommer M."/>
            <person name="Martin-Jezequel V."/>
            <person name="Lopez P.J."/>
            <person name="Lucas S."/>
            <person name="Mangogna M."/>
            <person name="McGinnis K."/>
            <person name="Medlin L.K."/>
            <person name="Montsant A."/>
            <person name="Oudot-Le Secq M.P."/>
            <person name="Napoli C."/>
            <person name="Obornik M."/>
            <person name="Parker M.S."/>
            <person name="Petit J.L."/>
            <person name="Porcel B.M."/>
            <person name="Poulsen N."/>
            <person name="Robison M."/>
            <person name="Rychlewski L."/>
            <person name="Rynearson T.A."/>
            <person name="Schmutz J."/>
            <person name="Shapiro H."/>
            <person name="Siaut M."/>
            <person name="Stanley M."/>
            <person name="Sussman M.R."/>
            <person name="Taylor A.R."/>
            <person name="Vardi A."/>
            <person name="von Dassow P."/>
            <person name="Vyverman W."/>
            <person name="Willis A."/>
            <person name="Wyrwicz L.S."/>
            <person name="Rokhsar D.S."/>
            <person name="Weissenbach J."/>
            <person name="Armbrust E.V."/>
            <person name="Green B.R."/>
            <person name="Van de Peer Y."/>
            <person name="Grigoriev I.V."/>
        </authorList>
    </citation>
    <scope>NUCLEOTIDE SEQUENCE [LARGE SCALE GENOMIC DNA]</scope>
    <source>
        <strain evidence="2 3">CCAP 1055/1</strain>
    </source>
</reference>
<gene>
    <name evidence="2" type="ORF">PHATRDRAFT_44440</name>
</gene>
<feature type="compositionally biased region" description="Basic and acidic residues" evidence="1">
    <location>
        <begin position="341"/>
        <end position="353"/>
    </location>
</feature>
<sequence>MDTQIADIFGSIRESHDRKNLEKVQQDEDSPYLKIKFDRVSYSHHIPHDGDERGQIRKKLYISNVASENQKILPQREIREWAHDATGVDRELFFEAKSMDFKPRRQVKFFGSKITPGITSPEKSKAVKIGKSFKNSTSRLVVKGGKIVKEEAKVSHIGENTETFSKQCKSSIKHGGLTNSNPFSTERHYKKDQLGDSDGLFFVAEDEKIIEQARFLDEMTSPTTQVREQTPDKSSQETSHQSILDKLENEERLNWKADMTAIVFNDAHSSKLPHFSSRTSVIVHDGMLIKTKDVPTYRLSQTQSRDDWVGPTVINNKVRKKEYESENNEKREMKKKKAKGKDKQGKTEKRSSF</sequence>
<reference evidence="3" key="2">
    <citation type="submission" date="2008-08" db="EMBL/GenBank/DDBJ databases">
        <authorList>
            <consortium name="Diatom Consortium"/>
            <person name="Grigoriev I."/>
            <person name="Grimwood J."/>
            <person name="Kuo A."/>
            <person name="Otillar R.P."/>
            <person name="Salamov A."/>
            <person name="Detter J.C."/>
            <person name="Lindquist E."/>
            <person name="Shapiro H."/>
            <person name="Lucas S."/>
            <person name="Glavina del Rio T."/>
            <person name="Pitluck S."/>
            <person name="Rokhsar D."/>
            <person name="Bowler C."/>
        </authorList>
    </citation>
    <scope>GENOME REANNOTATION</scope>
    <source>
        <strain evidence="3">CCAP 1055/1</strain>
    </source>
</reference>
<evidence type="ECO:0000313" key="2">
    <source>
        <dbReference type="EMBL" id="EEC50199.1"/>
    </source>
</evidence>
<dbReference type="RefSeq" id="XP_002178534.1">
    <property type="nucleotide sequence ID" value="XM_002178498.1"/>
</dbReference>
<dbReference type="HOGENOM" id="CLU_786354_0_0_1"/>
<dbReference type="GeneID" id="7197681"/>
<dbReference type="EMBL" id="CM000607">
    <property type="protein sequence ID" value="EEC50199.1"/>
    <property type="molecule type" value="Genomic_DNA"/>
</dbReference>
<evidence type="ECO:0000256" key="1">
    <source>
        <dbReference type="SAM" id="MobiDB-lite"/>
    </source>
</evidence>
<feature type="compositionally biased region" description="Basic and acidic residues" evidence="1">
    <location>
        <begin position="321"/>
        <end position="332"/>
    </location>
</feature>
<name>B7FU43_PHATC</name>
<dbReference type="AlphaFoldDB" id="B7FU43"/>
<keyword evidence="3" id="KW-1185">Reference proteome</keyword>
<dbReference type="KEGG" id="pti:PHATRDRAFT_44440"/>
<accession>B7FU43</accession>
<protein>
    <submittedName>
        <fullName evidence="2">Uncharacterized protein</fullName>
    </submittedName>
</protein>
<organism evidence="2 3">
    <name type="scientific">Phaeodactylum tricornutum (strain CCAP 1055/1)</name>
    <dbReference type="NCBI Taxonomy" id="556484"/>
    <lineage>
        <taxon>Eukaryota</taxon>
        <taxon>Sar</taxon>
        <taxon>Stramenopiles</taxon>
        <taxon>Ochrophyta</taxon>
        <taxon>Bacillariophyta</taxon>
        <taxon>Bacillariophyceae</taxon>
        <taxon>Bacillariophycidae</taxon>
        <taxon>Naviculales</taxon>
        <taxon>Phaeodactylaceae</taxon>
        <taxon>Phaeodactylum</taxon>
    </lineage>
</organism>
<dbReference type="InParanoid" id="B7FU43"/>
<dbReference type="Proteomes" id="UP000000759">
    <property type="component" value="Chromosome 4"/>
</dbReference>